<dbReference type="SUPFAM" id="SSF52374">
    <property type="entry name" value="Nucleotidylyl transferase"/>
    <property type="match status" value="1"/>
</dbReference>
<comment type="caution">
    <text evidence="9">The sequence shown here is derived from an EMBL/GenBank/DDBJ whole genome shotgun (WGS) entry which is preliminary data.</text>
</comment>
<evidence type="ECO:0000256" key="7">
    <source>
        <dbReference type="ARBA" id="ARBA00023027"/>
    </source>
</evidence>
<evidence type="ECO:0000259" key="8">
    <source>
        <dbReference type="Pfam" id="PF01467"/>
    </source>
</evidence>
<organism evidence="9">
    <name type="scientific">gut metagenome</name>
    <dbReference type="NCBI Taxonomy" id="749906"/>
    <lineage>
        <taxon>unclassified sequences</taxon>
        <taxon>metagenomes</taxon>
        <taxon>organismal metagenomes</taxon>
    </lineage>
</organism>
<dbReference type="InterPro" id="IPR014729">
    <property type="entry name" value="Rossmann-like_a/b/a_fold"/>
</dbReference>
<dbReference type="EMBL" id="AMCI01006219">
    <property type="protein sequence ID" value="EJW94711.1"/>
    <property type="molecule type" value="Genomic_DNA"/>
</dbReference>
<dbReference type="GO" id="GO:0070566">
    <property type="term" value="F:adenylyltransferase activity"/>
    <property type="evidence" value="ECO:0007669"/>
    <property type="project" value="UniProtKB-ARBA"/>
</dbReference>
<keyword evidence="2" id="KW-0662">Pyridine nucleotide biosynthesis</keyword>
<sequence>MRTAIFGGSFNPIHKGHLGLAQAILDQNLADELWFMVSPQNPLKQQEGLLDEACRLELAQLAVQHYPGMMASDFEFHLPRPSYTWKTLEALCARYPDRSFSLVIGGDNWAIFPKWAHYEELMANYPLIIYPREGSPISVADLPPTARLVDAPLFPWSSTQVREAIAAGTAVKDMLPDAVLQLIRERNYYR</sequence>
<dbReference type="InterPro" id="IPR005248">
    <property type="entry name" value="NadD/NMNAT"/>
</dbReference>
<evidence type="ECO:0000256" key="3">
    <source>
        <dbReference type="ARBA" id="ARBA00022679"/>
    </source>
</evidence>
<evidence type="ECO:0000256" key="2">
    <source>
        <dbReference type="ARBA" id="ARBA00022642"/>
    </source>
</evidence>
<proteinExistence type="inferred from homology"/>
<keyword evidence="7" id="KW-0520">NAD</keyword>
<dbReference type="UniPathway" id="UPA00253"/>
<dbReference type="NCBIfam" id="TIGR00125">
    <property type="entry name" value="cyt_tran_rel"/>
    <property type="match status" value="1"/>
</dbReference>
<reference evidence="9" key="1">
    <citation type="journal article" date="2012" name="PLoS ONE">
        <title>Gene sets for utilization of primary and secondary nutrition supplies in the distal gut of endangered iberian lynx.</title>
        <authorList>
            <person name="Alcaide M."/>
            <person name="Messina E."/>
            <person name="Richter M."/>
            <person name="Bargiela R."/>
            <person name="Peplies J."/>
            <person name="Huws S.A."/>
            <person name="Newbold C.J."/>
            <person name="Golyshin P.N."/>
            <person name="Simon M.A."/>
            <person name="Lopez G."/>
            <person name="Yakimov M.M."/>
            <person name="Ferrer M."/>
        </authorList>
    </citation>
    <scope>NUCLEOTIDE SEQUENCE</scope>
</reference>
<dbReference type="Pfam" id="PF01467">
    <property type="entry name" value="CTP_transf_like"/>
    <property type="match status" value="1"/>
</dbReference>
<dbReference type="Gene3D" id="3.40.50.620">
    <property type="entry name" value="HUPs"/>
    <property type="match status" value="1"/>
</dbReference>
<dbReference type="GO" id="GO:0005524">
    <property type="term" value="F:ATP binding"/>
    <property type="evidence" value="ECO:0007669"/>
    <property type="project" value="UniProtKB-KW"/>
</dbReference>
<dbReference type="InterPro" id="IPR004821">
    <property type="entry name" value="Cyt_trans-like"/>
</dbReference>
<keyword evidence="5" id="KW-0547">Nucleotide-binding</keyword>
<gene>
    <name evidence="9" type="ORF">EVA_17185</name>
</gene>
<keyword evidence="4 9" id="KW-0548">Nucleotidyltransferase</keyword>
<comment type="pathway">
    <text evidence="1">Cofactor biosynthesis; NAD(+) biosynthesis.</text>
</comment>
<feature type="domain" description="Cytidyltransferase-like" evidence="8">
    <location>
        <begin position="5"/>
        <end position="163"/>
    </location>
</feature>
<dbReference type="GO" id="GO:0009435">
    <property type="term" value="P:NAD+ biosynthetic process"/>
    <property type="evidence" value="ECO:0007669"/>
    <property type="project" value="UniProtKB-UniPathway"/>
</dbReference>
<evidence type="ECO:0000256" key="4">
    <source>
        <dbReference type="ARBA" id="ARBA00022695"/>
    </source>
</evidence>
<evidence type="ECO:0000313" key="9">
    <source>
        <dbReference type="EMBL" id="EJW94711.1"/>
    </source>
</evidence>
<protein>
    <submittedName>
        <fullName evidence="9">Nicotinic acid mononucleotide adenylyltransferase</fullName>
    </submittedName>
</protein>
<dbReference type="PANTHER" id="PTHR39321:SF3">
    <property type="entry name" value="PHOSPHOPANTETHEINE ADENYLYLTRANSFERASE"/>
    <property type="match status" value="1"/>
</dbReference>
<keyword evidence="3 9" id="KW-0808">Transferase</keyword>
<dbReference type="NCBIfam" id="TIGR00482">
    <property type="entry name" value="nicotinate (nicotinamide) nucleotide adenylyltransferase"/>
    <property type="match status" value="1"/>
</dbReference>
<accession>J9FII2</accession>
<dbReference type="HAMAP" id="MF_00244">
    <property type="entry name" value="NaMN_adenylyltr"/>
    <property type="match status" value="1"/>
</dbReference>
<dbReference type="AlphaFoldDB" id="J9FII2"/>
<evidence type="ECO:0000256" key="5">
    <source>
        <dbReference type="ARBA" id="ARBA00022741"/>
    </source>
</evidence>
<keyword evidence="6" id="KW-0067">ATP-binding</keyword>
<dbReference type="CDD" id="cd02165">
    <property type="entry name" value="NMNAT"/>
    <property type="match status" value="1"/>
</dbReference>
<name>J9FII2_9ZZZZ</name>
<evidence type="ECO:0000256" key="1">
    <source>
        <dbReference type="ARBA" id="ARBA00004790"/>
    </source>
</evidence>
<evidence type="ECO:0000256" key="6">
    <source>
        <dbReference type="ARBA" id="ARBA00022840"/>
    </source>
</evidence>
<dbReference type="PANTHER" id="PTHR39321">
    <property type="entry name" value="NICOTINATE-NUCLEOTIDE ADENYLYLTRANSFERASE-RELATED"/>
    <property type="match status" value="1"/>
</dbReference>